<accession>A0ABV9G6Y3</accession>
<dbReference type="EMBL" id="JBHSFE010000014">
    <property type="protein sequence ID" value="MFC4609707.1"/>
    <property type="molecule type" value="Genomic_DNA"/>
</dbReference>
<dbReference type="Proteomes" id="UP001595993">
    <property type="component" value="Unassembled WGS sequence"/>
</dbReference>
<reference evidence="2" key="1">
    <citation type="journal article" date="2019" name="Int. J. Syst. Evol. Microbiol.">
        <title>The Global Catalogue of Microorganisms (GCM) 10K type strain sequencing project: providing services to taxonomists for standard genome sequencing and annotation.</title>
        <authorList>
            <consortium name="The Broad Institute Genomics Platform"/>
            <consortium name="The Broad Institute Genome Sequencing Center for Infectious Disease"/>
            <person name="Wu L."/>
            <person name="Ma J."/>
        </authorList>
    </citation>
    <scope>NUCLEOTIDE SEQUENCE [LARGE SCALE GENOMIC DNA]</scope>
    <source>
        <strain evidence="2">CGMCC 4.7139</strain>
    </source>
</reference>
<evidence type="ECO:0000313" key="1">
    <source>
        <dbReference type="EMBL" id="MFC4609707.1"/>
    </source>
</evidence>
<protein>
    <submittedName>
        <fullName evidence="1">Uncharacterized protein</fullName>
    </submittedName>
</protein>
<keyword evidence="2" id="KW-1185">Reference proteome</keyword>
<sequence>MANELFISVMATGTPVVQMTLSTAGTRARITAAGSVEMSLLHSHGPGFAIVSGLSALSGITTDALGVWAQLSKD</sequence>
<gene>
    <name evidence="1" type="ORF">ACFO9E_18080</name>
</gene>
<organism evidence="1 2">
    <name type="scientific">Streptomyces maoxianensis</name>
    <dbReference type="NCBI Taxonomy" id="1459942"/>
    <lineage>
        <taxon>Bacteria</taxon>
        <taxon>Bacillati</taxon>
        <taxon>Actinomycetota</taxon>
        <taxon>Actinomycetes</taxon>
        <taxon>Kitasatosporales</taxon>
        <taxon>Streptomycetaceae</taxon>
        <taxon>Streptomyces</taxon>
    </lineage>
</organism>
<dbReference type="RefSeq" id="WP_381196794.1">
    <property type="nucleotide sequence ID" value="NZ_JBHSFE010000014.1"/>
</dbReference>
<comment type="caution">
    <text evidence="1">The sequence shown here is derived from an EMBL/GenBank/DDBJ whole genome shotgun (WGS) entry which is preliminary data.</text>
</comment>
<evidence type="ECO:0000313" key="2">
    <source>
        <dbReference type="Proteomes" id="UP001595993"/>
    </source>
</evidence>
<name>A0ABV9G6Y3_9ACTN</name>
<proteinExistence type="predicted"/>